<organism evidence="14 15">
    <name type="scientific">Ramlibacter algicola</name>
    <dbReference type="NCBI Taxonomy" id="2795217"/>
    <lineage>
        <taxon>Bacteria</taxon>
        <taxon>Pseudomonadati</taxon>
        <taxon>Pseudomonadota</taxon>
        <taxon>Betaproteobacteria</taxon>
        <taxon>Burkholderiales</taxon>
        <taxon>Comamonadaceae</taxon>
        <taxon>Ramlibacter</taxon>
    </lineage>
</organism>
<dbReference type="GO" id="GO:0020037">
    <property type="term" value="F:heme binding"/>
    <property type="evidence" value="ECO:0007669"/>
    <property type="project" value="TreeGrafter"/>
</dbReference>
<evidence type="ECO:0000313" key="15">
    <source>
        <dbReference type="Proteomes" id="UP000617041"/>
    </source>
</evidence>
<dbReference type="RefSeq" id="WP_200789926.1">
    <property type="nucleotide sequence ID" value="NZ_JAEDAO010000001.1"/>
</dbReference>
<feature type="transmembrane region" description="Helical" evidence="12">
    <location>
        <begin position="100"/>
        <end position="122"/>
    </location>
</feature>
<evidence type="ECO:0000256" key="8">
    <source>
        <dbReference type="ARBA" id="ARBA00022982"/>
    </source>
</evidence>
<feature type="region of interest" description="Disordered" evidence="13">
    <location>
        <begin position="440"/>
        <end position="476"/>
    </location>
</feature>
<comment type="subcellular location">
    <subcellularLocation>
        <location evidence="12">Cell inner membrane</location>
    </subcellularLocation>
    <subcellularLocation>
        <location evidence="1">Cell membrane</location>
        <topology evidence="1">Multi-pass membrane protein</topology>
    </subcellularLocation>
</comment>
<keyword evidence="3 12" id="KW-0813">Transport</keyword>
<evidence type="ECO:0000256" key="7">
    <source>
        <dbReference type="ARBA" id="ARBA00022723"/>
    </source>
</evidence>
<feature type="transmembrane region" description="Helical" evidence="12">
    <location>
        <begin position="59"/>
        <end position="80"/>
    </location>
</feature>
<dbReference type="GO" id="GO:0046872">
    <property type="term" value="F:metal ion binding"/>
    <property type="evidence" value="ECO:0007669"/>
    <property type="project" value="UniProtKB-UniRule"/>
</dbReference>
<evidence type="ECO:0000256" key="1">
    <source>
        <dbReference type="ARBA" id="ARBA00004651"/>
    </source>
</evidence>
<sequence length="476" mass="52543">MDTVFGLDTVLLSRVQFGFTIAFHIVFPAFTIGLSAFIATLEVLWLRSKAPHLHTLARFWTKVFAVSFAMGVVSGIVLEYQLGTNWARFGAIIGNTLAPLFAYEVLTAFFLEASFLGAMLFGWNRFPPWLHVTSSILVALGTALSGFWILAANSWMHTPAGFAIQDGITYPVDWVKVIFNPSFPYRFAHMMTAAYLTTSLVVAAAGARYLLVGRHEAEARTMLKMGLGMLAILAPVQAFIGDLHGLNTLEHQPAKVAAIEAHWKDEGHAVPLVLFAWPDPKNERNDFEIAVPQLGSIILTHTWAGSFKGLSDFPRDERPPVAPVFFSFRAMVGIGLLMIATGWIGVWLLWRQRIAQARWFLRPLQHAWPLGFAAIIFGWMVTEIGRQPWIAHGVLRTADAVSPVTPHQVLVSLALFVLVYGVVFGIGIWYIQRMIRKGPQPHEPGPETLPNRPLAGGRPDPTDDDSATARKGAVAT</sequence>
<keyword evidence="9 12" id="KW-1133">Transmembrane helix</keyword>
<accession>A0A934Q453</accession>
<comment type="caution">
    <text evidence="14">The sequence shown here is derived from an EMBL/GenBank/DDBJ whole genome shotgun (WGS) entry which is preliminary data.</text>
</comment>
<dbReference type="GO" id="GO:0009055">
    <property type="term" value="F:electron transfer activity"/>
    <property type="evidence" value="ECO:0007669"/>
    <property type="project" value="UniProtKB-UniRule"/>
</dbReference>
<dbReference type="GO" id="GO:0070069">
    <property type="term" value="C:cytochrome complex"/>
    <property type="evidence" value="ECO:0007669"/>
    <property type="project" value="UniProtKB-UniRule"/>
</dbReference>
<dbReference type="PANTHER" id="PTHR30365:SF14">
    <property type="entry name" value="CYTOCHROME BD MENAQUINOL OXIDASE SUBUNIT I-RELATED"/>
    <property type="match status" value="1"/>
</dbReference>
<feature type="transmembrane region" description="Helical" evidence="12">
    <location>
        <begin position="21"/>
        <end position="47"/>
    </location>
</feature>
<evidence type="ECO:0000256" key="3">
    <source>
        <dbReference type="ARBA" id="ARBA00022448"/>
    </source>
</evidence>
<evidence type="ECO:0000256" key="10">
    <source>
        <dbReference type="ARBA" id="ARBA00023004"/>
    </source>
</evidence>
<dbReference type="PANTHER" id="PTHR30365">
    <property type="entry name" value="CYTOCHROME D UBIQUINOL OXIDASE"/>
    <property type="match status" value="1"/>
</dbReference>
<evidence type="ECO:0000256" key="12">
    <source>
        <dbReference type="PIRNR" id="PIRNR006446"/>
    </source>
</evidence>
<evidence type="ECO:0000256" key="6">
    <source>
        <dbReference type="ARBA" id="ARBA00022692"/>
    </source>
</evidence>
<keyword evidence="8 12" id="KW-0249">Electron transport</keyword>
<dbReference type="EMBL" id="JAEDAO010000001">
    <property type="protein sequence ID" value="MBK0394843.1"/>
    <property type="molecule type" value="Genomic_DNA"/>
</dbReference>
<feature type="transmembrane region" description="Helical" evidence="12">
    <location>
        <begin position="409"/>
        <end position="431"/>
    </location>
</feature>
<dbReference type="Proteomes" id="UP000617041">
    <property type="component" value="Unassembled WGS sequence"/>
</dbReference>
<name>A0A934Q453_9BURK</name>
<evidence type="ECO:0000256" key="5">
    <source>
        <dbReference type="ARBA" id="ARBA00022617"/>
    </source>
</evidence>
<keyword evidence="15" id="KW-1185">Reference proteome</keyword>
<feature type="transmembrane region" description="Helical" evidence="12">
    <location>
        <begin position="223"/>
        <end position="240"/>
    </location>
</feature>
<evidence type="ECO:0000256" key="4">
    <source>
        <dbReference type="ARBA" id="ARBA00022475"/>
    </source>
</evidence>
<keyword evidence="7 12" id="KW-0479">Metal-binding</keyword>
<keyword evidence="5 12" id="KW-0349">Heme</keyword>
<keyword evidence="11 12" id="KW-0472">Membrane</keyword>
<feature type="transmembrane region" description="Helical" evidence="12">
    <location>
        <begin position="370"/>
        <end position="389"/>
    </location>
</feature>
<proteinExistence type="inferred from homology"/>
<dbReference type="PIRSF" id="PIRSF006446">
    <property type="entry name" value="Cyt_quinol_oxidase_1"/>
    <property type="match status" value="1"/>
</dbReference>
<evidence type="ECO:0000256" key="11">
    <source>
        <dbReference type="ARBA" id="ARBA00023136"/>
    </source>
</evidence>
<evidence type="ECO:0000256" key="13">
    <source>
        <dbReference type="SAM" id="MobiDB-lite"/>
    </source>
</evidence>
<dbReference type="InterPro" id="IPR002585">
    <property type="entry name" value="Cyt-d_ubiquinol_oxidase_su_1"/>
</dbReference>
<dbReference type="AlphaFoldDB" id="A0A934Q453"/>
<dbReference type="GO" id="GO:0005886">
    <property type="term" value="C:plasma membrane"/>
    <property type="evidence" value="ECO:0007669"/>
    <property type="project" value="UniProtKB-SubCell"/>
</dbReference>
<evidence type="ECO:0000313" key="14">
    <source>
        <dbReference type="EMBL" id="MBK0394843.1"/>
    </source>
</evidence>
<reference evidence="14" key="1">
    <citation type="submission" date="2020-12" db="EMBL/GenBank/DDBJ databases">
        <title>Ramlibacter sp. nov., isolated from a freshwater alga, Cryptomonas.</title>
        <authorList>
            <person name="Kim H.M."/>
            <person name="Jeon C.O."/>
        </authorList>
    </citation>
    <scope>NUCLEOTIDE SEQUENCE</scope>
    <source>
        <strain evidence="14">CrO1</strain>
    </source>
</reference>
<gene>
    <name evidence="14" type="ORF">I8E28_19720</name>
</gene>
<evidence type="ECO:0000256" key="9">
    <source>
        <dbReference type="ARBA" id="ARBA00022989"/>
    </source>
</evidence>
<feature type="transmembrane region" description="Helical" evidence="12">
    <location>
        <begin position="326"/>
        <end position="350"/>
    </location>
</feature>
<protein>
    <submittedName>
        <fullName evidence="14">Cytochrome ubiquinol oxidase subunit I</fullName>
    </submittedName>
</protein>
<evidence type="ECO:0000256" key="2">
    <source>
        <dbReference type="ARBA" id="ARBA00009819"/>
    </source>
</evidence>
<keyword evidence="10 12" id="KW-0408">Iron</keyword>
<feature type="transmembrane region" description="Helical" evidence="12">
    <location>
        <begin position="187"/>
        <end position="211"/>
    </location>
</feature>
<dbReference type="Pfam" id="PF01654">
    <property type="entry name" value="Cyt_bd_oxida_I"/>
    <property type="match status" value="1"/>
</dbReference>
<dbReference type="GO" id="GO:0016682">
    <property type="term" value="F:oxidoreductase activity, acting on diphenols and related substances as donors, oxygen as acceptor"/>
    <property type="evidence" value="ECO:0007669"/>
    <property type="project" value="TreeGrafter"/>
</dbReference>
<dbReference type="GO" id="GO:0019646">
    <property type="term" value="P:aerobic electron transport chain"/>
    <property type="evidence" value="ECO:0007669"/>
    <property type="project" value="InterPro"/>
</dbReference>
<keyword evidence="4 12" id="KW-1003">Cell membrane</keyword>
<comment type="similarity">
    <text evidence="2 12">Belongs to the cytochrome ubiquinol oxidase subunit 1 family.</text>
</comment>
<feature type="transmembrane region" description="Helical" evidence="12">
    <location>
        <begin position="129"/>
        <end position="151"/>
    </location>
</feature>
<keyword evidence="6 12" id="KW-0812">Transmembrane</keyword>